<feature type="transmembrane region" description="Helical" evidence="5">
    <location>
        <begin position="132"/>
        <end position="154"/>
    </location>
</feature>
<accession>A0A6N4SWP0</accession>
<feature type="transmembrane region" description="Helical" evidence="5">
    <location>
        <begin position="83"/>
        <end position="111"/>
    </location>
</feature>
<evidence type="ECO:0000256" key="2">
    <source>
        <dbReference type="ARBA" id="ARBA00022692"/>
    </source>
</evidence>
<proteinExistence type="predicted"/>
<reference evidence="6 7" key="1">
    <citation type="journal article" date="2007" name="Appl. Environ. Microbiol.">
        <title>Genome sequence of the cellulolytic gliding bacterium Cytophaga hutchinsonii.</title>
        <authorList>
            <person name="Xie G."/>
            <person name="Bruce D.C."/>
            <person name="Challacombe J.F."/>
            <person name="Chertkov O."/>
            <person name="Detter J.C."/>
            <person name="Gilna P."/>
            <person name="Han C.S."/>
            <person name="Lucas S."/>
            <person name="Misra M."/>
            <person name="Myers G.L."/>
            <person name="Richardson P."/>
            <person name="Tapia R."/>
            <person name="Thayer N."/>
            <person name="Thompson L.S."/>
            <person name="Brettin T.S."/>
            <person name="Henrissat B."/>
            <person name="Wilson D.B."/>
            <person name="McBride M.J."/>
        </authorList>
    </citation>
    <scope>NUCLEOTIDE SEQUENCE [LARGE SCALE GENOMIC DNA]</scope>
    <source>
        <strain evidence="7">ATCC 33406 / DSM 1761 / CIP 103989 / NBRC 15051 / NCIMB 9469 / D465</strain>
    </source>
</reference>
<evidence type="ECO:0008006" key="8">
    <source>
        <dbReference type="Google" id="ProtNLM"/>
    </source>
</evidence>
<dbReference type="Proteomes" id="UP000001822">
    <property type="component" value="Chromosome"/>
</dbReference>
<keyword evidence="2 5" id="KW-0812">Transmembrane</keyword>
<protein>
    <recommendedName>
        <fullName evidence="8">1,4-dihydroxy-2-naphthoate octaprenyltransferase</fullName>
    </recommendedName>
</protein>
<name>A0A6N4SWP0_CYTH3</name>
<dbReference type="OrthoDB" id="665023at2"/>
<keyword evidence="3 5" id="KW-1133">Transmembrane helix</keyword>
<dbReference type="EMBL" id="CP000383">
    <property type="protein sequence ID" value="ABG61025.1"/>
    <property type="molecule type" value="Genomic_DNA"/>
</dbReference>
<sequence>MTQLIDKNTLKLLRVPFSLFLMPLFLLALSQSGVYILSVYVLISFFIIHFLVYPSSNGYNSYIDKDEDSIGGLEKPPMPTKKLYYLTLVLDVLALLLAYFLVSPLFALCILMYMLASRAYSSKEIRLKKYPYIGFLVVVFFQGAFTYYTCYAGITGHALELNKPALFLLLAGSFQIAGAYPLTQIYQHQQDLRDGVITISYKLGYAGTFIFTGIMFTITNVCYFIYFNLTGKLNNFYLVQIFFIPIVAYYIYWFVKVLQDTKAANFKHTMYMNLVAAICMNSCFLVLYSIN</sequence>
<keyword evidence="7" id="KW-1185">Reference proteome</keyword>
<keyword evidence="4 5" id="KW-0472">Membrane</keyword>
<gene>
    <name evidence="6" type="ordered locus">CHU_3793</name>
</gene>
<dbReference type="KEGG" id="chu:CHU_3793"/>
<feature type="transmembrane region" description="Helical" evidence="5">
    <location>
        <begin position="270"/>
        <end position="290"/>
    </location>
</feature>
<feature type="transmembrane region" description="Helical" evidence="5">
    <location>
        <begin position="166"/>
        <end position="183"/>
    </location>
</feature>
<feature type="transmembrane region" description="Helical" evidence="5">
    <location>
        <begin position="203"/>
        <end position="226"/>
    </location>
</feature>
<comment type="subcellular location">
    <subcellularLocation>
        <location evidence="1">Membrane</location>
        <topology evidence="1">Multi-pass membrane protein</topology>
    </subcellularLocation>
</comment>
<feature type="transmembrane region" description="Helical" evidence="5">
    <location>
        <begin position="238"/>
        <end position="258"/>
    </location>
</feature>
<feature type="transmembrane region" description="Helical" evidence="5">
    <location>
        <begin position="34"/>
        <end position="52"/>
    </location>
</feature>
<dbReference type="Pfam" id="PF01040">
    <property type="entry name" value="UbiA"/>
    <property type="match status" value="1"/>
</dbReference>
<evidence type="ECO:0000256" key="5">
    <source>
        <dbReference type="SAM" id="Phobius"/>
    </source>
</evidence>
<dbReference type="AlphaFoldDB" id="A0A6N4SWP0"/>
<evidence type="ECO:0000256" key="3">
    <source>
        <dbReference type="ARBA" id="ARBA00022989"/>
    </source>
</evidence>
<evidence type="ECO:0000313" key="7">
    <source>
        <dbReference type="Proteomes" id="UP000001822"/>
    </source>
</evidence>
<feature type="transmembrane region" description="Helical" evidence="5">
    <location>
        <begin position="12"/>
        <end position="29"/>
    </location>
</feature>
<evidence type="ECO:0000256" key="4">
    <source>
        <dbReference type="ARBA" id="ARBA00023136"/>
    </source>
</evidence>
<evidence type="ECO:0000256" key="1">
    <source>
        <dbReference type="ARBA" id="ARBA00004141"/>
    </source>
</evidence>
<dbReference type="RefSeq" id="WP_011587130.1">
    <property type="nucleotide sequence ID" value="NC_008255.1"/>
</dbReference>
<dbReference type="InterPro" id="IPR000537">
    <property type="entry name" value="UbiA_prenyltransferase"/>
</dbReference>
<dbReference type="GO" id="GO:0016020">
    <property type="term" value="C:membrane"/>
    <property type="evidence" value="ECO:0007669"/>
    <property type="project" value="UniProtKB-SubCell"/>
</dbReference>
<evidence type="ECO:0000313" key="6">
    <source>
        <dbReference type="EMBL" id="ABG61025.1"/>
    </source>
</evidence>
<organism evidence="6 7">
    <name type="scientific">Cytophaga hutchinsonii (strain ATCC 33406 / DSM 1761 / CIP 103989 / NBRC 15051 / NCIMB 9469 / D465)</name>
    <dbReference type="NCBI Taxonomy" id="269798"/>
    <lineage>
        <taxon>Bacteria</taxon>
        <taxon>Pseudomonadati</taxon>
        <taxon>Bacteroidota</taxon>
        <taxon>Cytophagia</taxon>
        <taxon>Cytophagales</taxon>
        <taxon>Cytophagaceae</taxon>
        <taxon>Cytophaga</taxon>
    </lineage>
</organism>
<dbReference type="GO" id="GO:0016765">
    <property type="term" value="F:transferase activity, transferring alkyl or aryl (other than methyl) groups"/>
    <property type="evidence" value="ECO:0007669"/>
    <property type="project" value="InterPro"/>
</dbReference>